<dbReference type="PANTHER" id="PTHR22791">
    <property type="entry name" value="RING-TYPE DOMAIN-CONTAINING PROTEIN"/>
    <property type="match status" value="1"/>
</dbReference>
<keyword evidence="5" id="KW-0472">Membrane</keyword>
<dbReference type="Proteomes" id="UP001652622">
    <property type="component" value="Unplaced"/>
</dbReference>
<keyword evidence="3" id="KW-0862">Zinc</keyword>
<dbReference type="GO" id="GO:0008270">
    <property type="term" value="F:zinc ion binding"/>
    <property type="evidence" value="ECO:0007669"/>
    <property type="project" value="UniProtKB-KW"/>
</dbReference>
<evidence type="ECO:0000313" key="8">
    <source>
        <dbReference type="RefSeq" id="XP_034275799.1"/>
    </source>
</evidence>
<feature type="domain" description="RING-type" evidence="6">
    <location>
        <begin position="89"/>
        <end position="135"/>
    </location>
</feature>
<evidence type="ECO:0000256" key="5">
    <source>
        <dbReference type="SAM" id="Phobius"/>
    </source>
</evidence>
<dbReference type="KEGG" id="pgut:117666893"/>
<dbReference type="Gene3D" id="3.30.40.10">
    <property type="entry name" value="Zinc/RING finger domain, C3HC4 (zinc finger)"/>
    <property type="match status" value="1"/>
</dbReference>
<dbReference type="PANTHER" id="PTHR22791:SF6">
    <property type="entry name" value="RING-TYPE DOMAIN-CONTAINING PROTEIN"/>
    <property type="match status" value="1"/>
</dbReference>
<dbReference type="PROSITE" id="PS00518">
    <property type="entry name" value="ZF_RING_1"/>
    <property type="match status" value="1"/>
</dbReference>
<dbReference type="GO" id="GO:0061630">
    <property type="term" value="F:ubiquitin protein ligase activity"/>
    <property type="evidence" value="ECO:0007669"/>
    <property type="project" value="TreeGrafter"/>
</dbReference>
<dbReference type="InterPro" id="IPR013083">
    <property type="entry name" value="Znf_RING/FYVE/PHD"/>
</dbReference>
<protein>
    <submittedName>
        <fullName evidence="8">E3 ubiquitin-protein ligase RNF186</fullName>
    </submittedName>
</protein>
<keyword evidence="1" id="KW-0479">Metal-binding</keyword>
<evidence type="ECO:0000313" key="7">
    <source>
        <dbReference type="Proteomes" id="UP001652622"/>
    </source>
</evidence>
<evidence type="ECO:0000259" key="6">
    <source>
        <dbReference type="PROSITE" id="PS50089"/>
    </source>
</evidence>
<organism evidence="7 8">
    <name type="scientific">Pantherophis guttatus</name>
    <name type="common">Corn snake</name>
    <name type="synonym">Elaphe guttata</name>
    <dbReference type="NCBI Taxonomy" id="94885"/>
    <lineage>
        <taxon>Eukaryota</taxon>
        <taxon>Metazoa</taxon>
        <taxon>Chordata</taxon>
        <taxon>Craniata</taxon>
        <taxon>Vertebrata</taxon>
        <taxon>Euteleostomi</taxon>
        <taxon>Lepidosauria</taxon>
        <taxon>Squamata</taxon>
        <taxon>Bifurcata</taxon>
        <taxon>Unidentata</taxon>
        <taxon>Episquamata</taxon>
        <taxon>Toxicofera</taxon>
        <taxon>Serpentes</taxon>
        <taxon>Colubroidea</taxon>
        <taxon>Colubridae</taxon>
        <taxon>Colubrinae</taxon>
        <taxon>Pantherophis</taxon>
    </lineage>
</organism>
<dbReference type="GO" id="GO:0016567">
    <property type="term" value="P:protein ubiquitination"/>
    <property type="evidence" value="ECO:0007669"/>
    <property type="project" value="TreeGrafter"/>
</dbReference>
<evidence type="ECO:0000256" key="1">
    <source>
        <dbReference type="ARBA" id="ARBA00022723"/>
    </source>
</evidence>
<dbReference type="AlphaFoldDB" id="A0A6P9C018"/>
<feature type="transmembrane region" description="Helical" evidence="5">
    <location>
        <begin position="225"/>
        <end position="246"/>
    </location>
</feature>
<accession>A0A6P9C018</accession>
<keyword evidence="2 4" id="KW-0863">Zinc-finger</keyword>
<dbReference type="RefSeq" id="XP_034275799.1">
    <property type="nucleotide sequence ID" value="XM_034419908.1"/>
</dbReference>
<evidence type="ECO:0000256" key="4">
    <source>
        <dbReference type="PROSITE-ProRule" id="PRU00175"/>
    </source>
</evidence>
<dbReference type="PROSITE" id="PS50089">
    <property type="entry name" value="ZF_RING_2"/>
    <property type="match status" value="1"/>
</dbReference>
<feature type="transmembrane region" description="Helical" evidence="5">
    <location>
        <begin position="203"/>
        <end position="219"/>
    </location>
</feature>
<keyword evidence="5" id="KW-1133">Transmembrane helix</keyword>
<dbReference type="OrthoDB" id="6106880at2759"/>
<dbReference type="Pfam" id="PF13639">
    <property type="entry name" value="zf-RING_2"/>
    <property type="match status" value="1"/>
</dbReference>
<dbReference type="InterPro" id="IPR017907">
    <property type="entry name" value="Znf_RING_CS"/>
</dbReference>
<keyword evidence="5" id="KW-0812">Transmembrane</keyword>
<reference evidence="8" key="1">
    <citation type="submission" date="2025-08" db="UniProtKB">
        <authorList>
            <consortium name="RefSeq"/>
        </authorList>
    </citation>
    <scope>IDENTIFICATION</scope>
    <source>
        <tissue evidence="8">Blood</tissue>
    </source>
</reference>
<dbReference type="InterPro" id="IPR051435">
    <property type="entry name" value="RING_finger_E3_ubiq-ligases"/>
</dbReference>
<dbReference type="InParanoid" id="A0A6P9C018"/>
<dbReference type="InterPro" id="IPR001841">
    <property type="entry name" value="Znf_RING"/>
</dbReference>
<dbReference type="SMART" id="SM00184">
    <property type="entry name" value="RING"/>
    <property type="match status" value="1"/>
</dbReference>
<dbReference type="SUPFAM" id="SSF57850">
    <property type="entry name" value="RING/U-box"/>
    <property type="match status" value="1"/>
</dbReference>
<sequence>MDDLQLVKEAGKAMDRLEISEETSGTDDSPRIKSCSVQEERPCNKFVDLELRNPEKETSASLHPVAVTVSAPVPLQQCPFRVSASDMTCLICFHQFSLARLPKVLACQHAFCAPCLKMILRQEDRTWIVSCPLCRKATVVFGGLICSLRNLQHVTELLGPADPDAEMAGIPGAVGVRHSQEPPCPEMQSQDSDEINQAAIKRLILLLLLVSLLIVFILPFTNTGLLTWCLCFVVVLGGIICAVLCWDPSWSRPSFSLPLWTKKVNQVA</sequence>
<proteinExistence type="predicted"/>
<evidence type="ECO:0000256" key="3">
    <source>
        <dbReference type="ARBA" id="ARBA00022833"/>
    </source>
</evidence>
<gene>
    <name evidence="8" type="primary">RNF186</name>
</gene>
<dbReference type="GeneID" id="117666893"/>
<dbReference type="OMA" id="EVQLCPQ"/>
<evidence type="ECO:0000256" key="2">
    <source>
        <dbReference type="ARBA" id="ARBA00022771"/>
    </source>
</evidence>
<dbReference type="CTD" id="54546"/>
<name>A0A6P9C018_PANGU</name>
<keyword evidence="7" id="KW-1185">Reference proteome</keyword>